<accession>A0A6J1LAA0</accession>
<dbReference type="PRINTS" id="PR00625">
    <property type="entry name" value="JDOMAIN"/>
</dbReference>
<organism evidence="3 4">
    <name type="scientific">Drosophila hydei</name>
    <name type="common">Fruit fly</name>
    <dbReference type="NCBI Taxonomy" id="7224"/>
    <lineage>
        <taxon>Eukaryota</taxon>
        <taxon>Metazoa</taxon>
        <taxon>Ecdysozoa</taxon>
        <taxon>Arthropoda</taxon>
        <taxon>Hexapoda</taxon>
        <taxon>Insecta</taxon>
        <taxon>Pterygota</taxon>
        <taxon>Neoptera</taxon>
        <taxon>Endopterygota</taxon>
        <taxon>Diptera</taxon>
        <taxon>Brachycera</taxon>
        <taxon>Muscomorpha</taxon>
        <taxon>Ephydroidea</taxon>
        <taxon>Drosophilidae</taxon>
        <taxon>Drosophila</taxon>
    </lineage>
</organism>
<dbReference type="CDD" id="cd06257">
    <property type="entry name" value="DnaJ"/>
    <property type="match status" value="1"/>
</dbReference>
<feature type="transmembrane region" description="Helical" evidence="1">
    <location>
        <begin position="188"/>
        <end position="206"/>
    </location>
</feature>
<dbReference type="Pfam" id="PF00226">
    <property type="entry name" value="DnaJ"/>
    <property type="match status" value="1"/>
</dbReference>
<sequence length="242" mass="27708">MLKCVQSNVVIPVRFMASYHSIYGHNLQAYSRSYYDVLKVPLNSSGKEIKQAFFALSKKYHPDGNSGTHDSDEFVKVCEAYRVLYKRASRDHYNNRLRSRYRAIAPVETCYMNKNVHKSWVRYQAAVRHKQFGHDMRFSVSPTLSKNQLVRVRGVRLLPAGKPVPIVSTIDVDAVPLPFFNTQSNERFLSALYLTAFGLVVSLLVLDSVKRCKHTSEKDNRAVSGRRSYKYFSALLSLICNT</sequence>
<reference evidence="4" key="1">
    <citation type="submission" date="2025-08" db="UniProtKB">
        <authorList>
            <consortium name="RefSeq"/>
        </authorList>
    </citation>
    <scope>IDENTIFICATION</scope>
    <source>
        <strain evidence="4">15085-1641.00</strain>
        <tissue evidence="4">Whole body</tissue>
    </source>
</reference>
<protein>
    <submittedName>
        <fullName evidence="4">Uncharacterized protein LOC111594549</fullName>
    </submittedName>
</protein>
<evidence type="ECO:0000313" key="3">
    <source>
        <dbReference type="Proteomes" id="UP000504633"/>
    </source>
</evidence>
<dbReference type="KEGG" id="dhe:111594549"/>
<keyword evidence="1" id="KW-1133">Transmembrane helix</keyword>
<keyword evidence="1" id="KW-0812">Transmembrane</keyword>
<evidence type="ECO:0000256" key="1">
    <source>
        <dbReference type="SAM" id="Phobius"/>
    </source>
</evidence>
<dbReference type="PROSITE" id="PS50076">
    <property type="entry name" value="DNAJ_2"/>
    <property type="match status" value="1"/>
</dbReference>
<dbReference type="AlphaFoldDB" id="A0A6J1LAA0"/>
<dbReference type="PANTHER" id="PTHR44825">
    <property type="match status" value="1"/>
</dbReference>
<dbReference type="PANTHER" id="PTHR44825:SF1">
    <property type="entry name" value="DNAJ HOMOLOG SUBFAMILY C MEMBER 4"/>
    <property type="match status" value="1"/>
</dbReference>
<dbReference type="OrthoDB" id="66964at2759"/>
<name>A0A6J1LAA0_DROHY</name>
<evidence type="ECO:0000259" key="2">
    <source>
        <dbReference type="PROSITE" id="PS50076"/>
    </source>
</evidence>
<dbReference type="RefSeq" id="XP_023163670.2">
    <property type="nucleotide sequence ID" value="XM_023307902.2"/>
</dbReference>
<dbReference type="InterPro" id="IPR036869">
    <property type="entry name" value="J_dom_sf"/>
</dbReference>
<feature type="domain" description="J" evidence="2">
    <location>
        <begin position="33"/>
        <end position="97"/>
    </location>
</feature>
<dbReference type="SUPFAM" id="SSF46565">
    <property type="entry name" value="Chaperone J-domain"/>
    <property type="match status" value="1"/>
</dbReference>
<gene>
    <name evidence="4" type="primary">LOC111594549</name>
</gene>
<keyword evidence="3" id="KW-1185">Reference proteome</keyword>
<dbReference type="GeneID" id="111594549"/>
<keyword evidence="1" id="KW-0472">Membrane</keyword>
<dbReference type="Proteomes" id="UP000504633">
    <property type="component" value="Unplaced"/>
</dbReference>
<dbReference type="SMART" id="SM00271">
    <property type="entry name" value="DnaJ"/>
    <property type="match status" value="1"/>
</dbReference>
<proteinExistence type="predicted"/>
<dbReference type="OMA" id="KVCEAYR"/>
<dbReference type="InterPro" id="IPR001623">
    <property type="entry name" value="DnaJ_domain"/>
</dbReference>
<dbReference type="Gene3D" id="1.10.287.110">
    <property type="entry name" value="DnaJ domain"/>
    <property type="match status" value="1"/>
</dbReference>
<dbReference type="InterPro" id="IPR052763">
    <property type="entry name" value="DnaJ_C4"/>
</dbReference>
<evidence type="ECO:0000313" key="4">
    <source>
        <dbReference type="RefSeq" id="XP_023163670.2"/>
    </source>
</evidence>